<sequence>MDMYQITRRGQRIAGSLAVPYEAAVLAAQTLNQEYRRRDEFGWEPDPTATPYEQNQSERMSRLVSLALAPTC</sequence>
<keyword evidence="2" id="KW-1185">Reference proteome</keyword>
<dbReference type="STRING" id="307121.GA0070620_3448"/>
<dbReference type="RefSeq" id="WP_091592117.1">
    <property type="nucleotide sequence ID" value="NZ_JBHRWG010000004.1"/>
</dbReference>
<organism evidence="1 2">
    <name type="scientific">Micromonospora krabiensis</name>
    <dbReference type="NCBI Taxonomy" id="307121"/>
    <lineage>
        <taxon>Bacteria</taxon>
        <taxon>Bacillati</taxon>
        <taxon>Actinomycetota</taxon>
        <taxon>Actinomycetes</taxon>
        <taxon>Micromonosporales</taxon>
        <taxon>Micromonosporaceae</taxon>
        <taxon>Micromonospora</taxon>
    </lineage>
</organism>
<evidence type="ECO:0000313" key="1">
    <source>
        <dbReference type="EMBL" id="SBV27917.1"/>
    </source>
</evidence>
<evidence type="ECO:0000313" key="2">
    <source>
        <dbReference type="Proteomes" id="UP000199393"/>
    </source>
</evidence>
<protein>
    <submittedName>
        <fullName evidence="1">Uncharacterized protein</fullName>
    </submittedName>
</protein>
<name>A0A1C3N5R0_9ACTN</name>
<accession>A0A1C3N5R0</accession>
<proteinExistence type="predicted"/>
<gene>
    <name evidence="1" type="ORF">GA0070620_3448</name>
</gene>
<reference evidence="2" key="1">
    <citation type="submission" date="2016-06" db="EMBL/GenBank/DDBJ databases">
        <authorList>
            <person name="Varghese N."/>
        </authorList>
    </citation>
    <scope>NUCLEOTIDE SEQUENCE [LARGE SCALE GENOMIC DNA]</scope>
    <source>
        <strain evidence="2">DSM 45344</strain>
    </source>
</reference>
<dbReference type="EMBL" id="LT598496">
    <property type="protein sequence ID" value="SBV27917.1"/>
    <property type="molecule type" value="Genomic_DNA"/>
</dbReference>
<dbReference type="AlphaFoldDB" id="A0A1C3N5R0"/>
<dbReference type="Proteomes" id="UP000199393">
    <property type="component" value="Chromosome I"/>
</dbReference>